<dbReference type="PROSITE" id="PS50005">
    <property type="entry name" value="TPR"/>
    <property type="match status" value="2"/>
</dbReference>
<feature type="repeat" description="TPR" evidence="3">
    <location>
        <begin position="70"/>
        <end position="103"/>
    </location>
</feature>
<dbReference type="PANTHER" id="PTHR44858">
    <property type="entry name" value="TETRATRICOPEPTIDE REPEAT PROTEIN 6"/>
    <property type="match status" value="1"/>
</dbReference>
<feature type="repeat" description="TPR" evidence="3">
    <location>
        <begin position="36"/>
        <end position="69"/>
    </location>
</feature>
<organism evidence="4 5">
    <name type="scientific">candidate division WOR-3 bacterium</name>
    <dbReference type="NCBI Taxonomy" id="2052148"/>
    <lineage>
        <taxon>Bacteria</taxon>
        <taxon>Bacteria division WOR-3</taxon>
    </lineage>
</organism>
<dbReference type="SUPFAM" id="SSF48452">
    <property type="entry name" value="TPR-like"/>
    <property type="match status" value="1"/>
</dbReference>
<dbReference type="SMART" id="SM00028">
    <property type="entry name" value="TPR"/>
    <property type="match status" value="3"/>
</dbReference>
<dbReference type="EMBL" id="WJKJ01000082">
    <property type="protein sequence ID" value="MBD3364092.1"/>
    <property type="molecule type" value="Genomic_DNA"/>
</dbReference>
<evidence type="ECO:0000313" key="4">
    <source>
        <dbReference type="EMBL" id="MBD3364092.1"/>
    </source>
</evidence>
<dbReference type="Gene3D" id="1.25.40.10">
    <property type="entry name" value="Tetratricopeptide repeat domain"/>
    <property type="match status" value="1"/>
</dbReference>
<evidence type="ECO:0000313" key="5">
    <source>
        <dbReference type="Proteomes" id="UP000630660"/>
    </source>
</evidence>
<reference evidence="4" key="1">
    <citation type="submission" date="2019-11" db="EMBL/GenBank/DDBJ databases">
        <title>Microbial mats filling the niche in hypersaline microbial mats.</title>
        <authorList>
            <person name="Wong H.L."/>
            <person name="Macleod F.I."/>
            <person name="White R.A. III"/>
            <person name="Burns B.P."/>
        </authorList>
    </citation>
    <scope>NUCLEOTIDE SEQUENCE</scope>
    <source>
        <strain evidence="4">Bin_327</strain>
    </source>
</reference>
<sequence>MANEFAGKIFELIKQGKRKEAERLVKQAIAIEPETAGDYLKRGIGYSYSGGMEATLADYQKAVEFDPDNIDARLRLGGMLLMLKQHRKVLEEYEEIIRLEPDNPQGHRFKVTALVELEGD</sequence>
<dbReference type="InterPro" id="IPR050498">
    <property type="entry name" value="Ycf3"/>
</dbReference>
<dbReference type="InterPro" id="IPR019734">
    <property type="entry name" value="TPR_rpt"/>
</dbReference>
<dbReference type="Proteomes" id="UP000630660">
    <property type="component" value="Unassembled WGS sequence"/>
</dbReference>
<dbReference type="PANTHER" id="PTHR44858:SF1">
    <property type="entry name" value="UDP-N-ACETYLGLUCOSAMINE--PEPTIDE N-ACETYLGLUCOSAMINYLTRANSFERASE SPINDLY-RELATED"/>
    <property type="match status" value="1"/>
</dbReference>
<dbReference type="InterPro" id="IPR011990">
    <property type="entry name" value="TPR-like_helical_dom_sf"/>
</dbReference>
<evidence type="ECO:0000256" key="3">
    <source>
        <dbReference type="PROSITE-ProRule" id="PRU00339"/>
    </source>
</evidence>
<accession>A0A9D5QCI7</accession>
<keyword evidence="1" id="KW-0677">Repeat</keyword>
<keyword evidence="2 3" id="KW-0802">TPR repeat</keyword>
<dbReference type="Pfam" id="PF14559">
    <property type="entry name" value="TPR_19"/>
    <property type="match status" value="1"/>
</dbReference>
<evidence type="ECO:0000256" key="2">
    <source>
        <dbReference type="ARBA" id="ARBA00022803"/>
    </source>
</evidence>
<evidence type="ECO:0008006" key="6">
    <source>
        <dbReference type="Google" id="ProtNLM"/>
    </source>
</evidence>
<gene>
    <name evidence="4" type="ORF">GF359_02640</name>
</gene>
<name>A0A9D5QCI7_UNCW3</name>
<evidence type="ECO:0000256" key="1">
    <source>
        <dbReference type="ARBA" id="ARBA00022737"/>
    </source>
</evidence>
<protein>
    <recommendedName>
        <fullName evidence="6">Tetratricopeptide repeat protein</fullName>
    </recommendedName>
</protein>
<proteinExistence type="predicted"/>
<dbReference type="AlphaFoldDB" id="A0A9D5QCI7"/>
<comment type="caution">
    <text evidence="4">The sequence shown here is derived from an EMBL/GenBank/DDBJ whole genome shotgun (WGS) entry which is preliminary data.</text>
</comment>